<dbReference type="EMBL" id="AP019782">
    <property type="protein sequence ID" value="BBL69892.1"/>
    <property type="molecule type" value="Genomic_DNA"/>
</dbReference>
<dbReference type="SUPFAM" id="SSF55785">
    <property type="entry name" value="PYP-like sensor domain (PAS domain)"/>
    <property type="match status" value="1"/>
</dbReference>
<dbReference type="InterPro" id="IPR003660">
    <property type="entry name" value="HAMP_dom"/>
</dbReference>
<evidence type="ECO:0000256" key="5">
    <source>
        <dbReference type="ARBA" id="ARBA00022692"/>
    </source>
</evidence>
<evidence type="ECO:0000313" key="15">
    <source>
        <dbReference type="EMBL" id="BBL69892.1"/>
    </source>
</evidence>
<organism evidence="15 16">
    <name type="scientific">Methylogaea oryzae</name>
    <dbReference type="NCBI Taxonomy" id="1295382"/>
    <lineage>
        <taxon>Bacteria</taxon>
        <taxon>Pseudomonadati</taxon>
        <taxon>Pseudomonadota</taxon>
        <taxon>Gammaproteobacteria</taxon>
        <taxon>Methylococcales</taxon>
        <taxon>Methylococcaceae</taxon>
        <taxon>Methylogaea</taxon>
    </lineage>
</organism>
<dbReference type="CDD" id="cd06225">
    <property type="entry name" value="HAMP"/>
    <property type="match status" value="1"/>
</dbReference>
<dbReference type="AlphaFoldDB" id="A0A8D4VLT9"/>
<dbReference type="Pfam" id="PF08447">
    <property type="entry name" value="PAS_3"/>
    <property type="match status" value="1"/>
</dbReference>
<protein>
    <submittedName>
        <fullName evidence="15">Methyl-accepting chemotaxis protein</fullName>
    </submittedName>
</protein>
<evidence type="ECO:0000313" key="16">
    <source>
        <dbReference type="Proteomes" id="UP000824988"/>
    </source>
</evidence>
<keyword evidence="8 10" id="KW-0807">Transducer</keyword>
<comment type="similarity">
    <text evidence="9">Belongs to the methyl-accepting chemotaxis (MCP) protein family.</text>
</comment>
<dbReference type="NCBIfam" id="TIGR00229">
    <property type="entry name" value="sensory_box"/>
    <property type="match status" value="1"/>
</dbReference>
<dbReference type="Gene3D" id="3.30.450.20">
    <property type="entry name" value="PAS domain"/>
    <property type="match status" value="1"/>
</dbReference>
<dbReference type="Pfam" id="PF00672">
    <property type="entry name" value="HAMP"/>
    <property type="match status" value="1"/>
</dbReference>
<dbReference type="PROSITE" id="PS50885">
    <property type="entry name" value="HAMP"/>
    <property type="match status" value="1"/>
</dbReference>
<evidence type="ECO:0000256" key="7">
    <source>
        <dbReference type="ARBA" id="ARBA00023136"/>
    </source>
</evidence>
<dbReference type="SMART" id="SM00304">
    <property type="entry name" value="HAMP"/>
    <property type="match status" value="1"/>
</dbReference>
<keyword evidence="16" id="KW-1185">Reference proteome</keyword>
<reference evidence="15" key="1">
    <citation type="submission" date="2019-06" db="EMBL/GenBank/DDBJ databases">
        <title>Complete genome sequence of Methylogaea oryzae strain JCM16910.</title>
        <authorList>
            <person name="Asakawa S."/>
        </authorList>
    </citation>
    <scope>NUCLEOTIDE SEQUENCE</scope>
    <source>
        <strain evidence="15">E10</strain>
    </source>
</reference>
<dbReference type="InterPro" id="IPR004089">
    <property type="entry name" value="MCPsignal_dom"/>
</dbReference>
<dbReference type="SMART" id="SM00091">
    <property type="entry name" value="PAS"/>
    <property type="match status" value="1"/>
</dbReference>
<dbReference type="Gene3D" id="1.10.287.950">
    <property type="entry name" value="Methyl-accepting chemotaxis protein"/>
    <property type="match status" value="1"/>
</dbReference>
<dbReference type="Pfam" id="PF02203">
    <property type="entry name" value="TarH"/>
    <property type="match status" value="1"/>
</dbReference>
<dbReference type="RefSeq" id="WP_054773197.1">
    <property type="nucleotide sequence ID" value="NZ_AP019782.1"/>
</dbReference>
<dbReference type="SUPFAM" id="SSF58104">
    <property type="entry name" value="Methyl-accepting chemotaxis protein (MCP) signaling domain"/>
    <property type="match status" value="1"/>
</dbReference>
<evidence type="ECO:0000256" key="8">
    <source>
        <dbReference type="ARBA" id="ARBA00023224"/>
    </source>
</evidence>
<dbReference type="Pfam" id="PF00015">
    <property type="entry name" value="MCPsignal"/>
    <property type="match status" value="1"/>
</dbReference>
<evidence type="ECO:0000256" key="2">
    <source>
        <dbReference type="ARBA" id="ARBA00022475"/>
    </source>
</evidence>
<sequence length="715" mass="77387">MRKNLPVTDKEAPFPKEQYLVSKTDEKGIIVYANDAFVKISGFSRKELIGQSHNIVRHPDMPPQAFGDLWRTVKAGKPWQGLVKNRTKDGDFYWVDAFVIPTRQNGEIVGYMSVRSEPARKDIQAAEALYRQLNQSNRPLPKAKAGVSGTLKARIGAVVAVAAVVMALIAWVGFSGIRQGNRFLLEAYEQQAEPLYAVQDALAQMDAAYKHVALGVMHDPAGAAAKQHDHPLSQHTDKIDDKIEGIRAAHGVLRKALDDAEAQALVAAFQATGESYIRDALLPAKASLEAGQYQVASELMEGKLFLLYEEAKAKGQVLRRHILQTMEQRREESAKSYHSAVYGLGGIALGGLLISLALSLGQLRAIMRPIEEVVAYFNRMAEGILTDRIDISRRDEFGDIYGSLAVMQTSIKVMLDNIRDAVAALRQNGADLDAQMFLVTMQSQNQQRQVESVVATTEQFTQAVVEVAHSARCTADAAGDSRQLVAACNASMSQGMAANMRVVGTVNDSSRIIGALSQSIQKIGDMTGAIKEIADQTNLLALNAAIEAARAGESGRGFAVVADEVRKLAISTAGSTADITALVTEIRSIAGSAVSSMNSAVSEVDEGVSMMRASVDELDQITAASKEVSEMSQRISEAAGEQAKAGEIVASSMMDVAQLVEQNTTVAQQAFQLSKDLLQTSERMRALIGEFRLFESKLDSKDPLPQQPAGEFIEF</sequence>
<dbReference type="GO" id="GO:0006935">
    <property type="term" value="P:chemotaxis"/>
    <property type="evidence" value="ECO:0007669"/>
    <property type="project" value="UniProtKB-KW"/>
</dbReference>
<gene>
    <name evidence="15" type="ORF">MoryE10_04980</name>
</gene>
<dbReference type="PANTHER" id="PTHR32089:SF112">
    <property type="entry name" value="LYSOZYME-LIKE PROTEIN-RELATED"/>
    <property type="match status" value="1"/>
</dbReference>
<dbReference type="SMART" id="SM00283">
    <property type="entry name" value="MA"/>
    <property type="match status" value="1"/>
</dbReference>
<dbReference type="PROSITE" id="PS50111">
    <property type="entry name" value="CHEMOTAXIS_TRANSDUC_2"/>
    <property type="match status" value="1"/>
</dbReference>
<keyword evidence="2" id="KW-1003">Cell membrane</keyword>
<dbReference type="InterPro" id="IPR000014">
    <property type="entry name" value="PAS"/>
</dbReference>
<dbReference type="PANTHER" id="PTHR32089">
    <property type="entry name" value="METHYL-ACCEPTING CHEMOTAXIS PROTEIN MCPB"/>
    <property type="match status" value="1"/>
</dbReference>
<keyword evidence="6 11" id="KW-1133">Transmembrane helix</keyword>
<feature type="transmembrane region" description="Helical" evidence="11">
    <location>
        <begin position="339"/>
        <end position="360"/>
    </location>
</feature>
<evidence type="ECO:0000256" key="3">
    <source>
        <dbReference type="ARBA" id="ARBA00022481"/>
    </source>
</evidence>
<keyword evidence="5 11" id="KW-0812">Transmembrane</keyword>
<dbReference type="InterPro" id="IPR013655">
    <property type="entry name" value="PAS_fold_3"/>
</dbReference>
<evidence type="ECO:0000256" key="10">
    <source>
        <dbReference type="PROSITE-ProRule" id="PRU00284"/>
    </source>
</evidence>
<evidence type="ECO:0000256" key="11">
    <source>
        <dbReference type="SAM" id="Phobius"/>
    </source>
</evidence>
<evidence type="ECO:0000259" key="14">
    <source>
        <dbReference type="PROSITE" id="PS50885"/>
    </source>
</evidence>
<keyword evidence="3" id="KW-0488">Methylation</keyword>
<dbReference type="GO" id="GO:0005886">
    <property type="term" value="C:plasma membrane"/>
    <property type="evidence" value="ECO:0007669"/>
    <property type="project" value="UniProtKB-SubCell"/>
</dbReference>
<dbReference type="KEGG" id="moz:MoryE10_04980"/>
<dbReference type="Proteomes" id="UP000824988">
    <property type="component" value="Chromosome"/>
</dbReference>
<dbReference type="FunFam" id="1.10.287.950:FF:000001">
    <property type="entry name" value="Methyl-accepting chemotaxis sensory transducer"/>
    <property type="match status" value="1"/>
</dbReference>
<feature type="domain" description="Methyl-accepting transducer" evidence="12">
    <location>
        <begin position="421"/>
        <end position="657"/>
    </location>
</feature>
<evidence type="ECO:0000259" key="13">
    <source>
        <dbReference type="PROSITE" id="PS50112"/>
    </source>
</evidence>
<feature type="domain" description="HAMP" evidence="14">
    <location>
        <begin position="364"/>
        <end position="416"/>
    </location>
</feature>
<dbReference type="InterPro" id="IPR003122">
    <property type="entry name" value="Tar_rcpt_lig-bd"/>
</dbReference>
<proteinExistence type="inferred from homology"/>
<keyword evidence="4" id="KW-0145">Chemotaxis</keyword>
<name>A0A8D4VLT9_9GAMM</name>
<keyword evidence="7 11" id="KW-0472">Membrane</keyword>
<feature type="domain" description="PAS" evidence="13">
    <location>
        <begin position="25"/>
        <end position="60"/>
    </location>
</feature>
<evidence type="ECO:0000256" key="1">
    <source>
        <dbReference type="ARBA" id="ARBA00004651"/>
    </source>
</evidence>
<evidence type="ECO:0000256" key="6">
    <source>
        <dbReference type="ARBA" id="ARBA00022989"/>
    </source>
</evidence>
<evidence type="ECO:0000259" key="12">
    <source>
        <dbReference type="PROSITE" id="PS50111"/>
    </source>
</evidence>
<dbReference type="PROSITE" id="PS50112">
    <property type="entry name" value="PAS"/>
    <property type="match status" value="1"/>
</dbReference>
<feature type="transmembrane region" description="Helical" evidence="11">
    <location>
        <begin position="155"/>
        <end position="174"/>
    </location>
</feature>
<comment type="subcellular location">
    <subcellularLocation>
        <location evidence="1">Cell membrane</location>
        <topology evidence="1">Multi-pass membrane protein</topology>
    </subcellularLocation>
</comment>
<evidence type="ECO:0000256" key="9">
    <source>
        <dbReference type="ARBA" id="ARBA00029447"/>
    </source>
</evidence>
<dbReference type="GO" id="GO:0007165">
    <property type="term" value="P:signal transduction"/>
    <property type="evidence" value="ECO:0007669"/>
    <property type="project" value="UniProtKB-KW"/>
</dbReference>
<dbReference type="CDD" id="cd11386">
    <property type="entry name" value="MCP_signal"/>
    <property type="match status" value="1"/>
</dbReference>
<dbReference type="CDD" id="cd00130">
    <property type="entry name" value="PAS"/>
    <property type="match status" value="1"/>
</dbReference>
<dbReference type="InterPro" id="IPR035965">
    <property type="entry name" value="PAS-like_dom_sf"/>
</dbReference>
<accession>A0A8D4VLT9</accession>
<evidence type="ECO:0000256" key="4">
    <source>
        <dbReference type="ARBA" id="ARBA00022500"/>
    </source>
</evidence>